<dbReference type="RefSeq" id="WP_021129648.1">
    <property type="nucleotide sequence ID" value="NZ_CDNR01000002.1"/>
</dbReference>
<sequence length="312" mass="34159">MMRERKVQKPIVAIENGISEGKALEKALNMLPIDKIITKNDRVVIAPNWVKDYKPNSGSVVGPKTLKKLIRYIKIKEPKSITIAVGAGGAKTLDVMKNVGYDKVLEEENVNFVDMNYGPYTELVLNHSIIKSTPINNILNEADVIISFTQLKMHEEATITASIKNIAMGWPPAEIHGYPKKKTGIHEDLHGFISSIMNQIPIDLSIVSCDKAMIGTGPTDGIPVDNDGLIIVGTDPVAVDTVGARFLGFLPQAVAYLYKLYNDGIGEAKIENIDLKGIDISKAEKIFSKNAYGKAVVLDNKNIKDIHGTQPK</sequence>
<dbReference type="Proteomes" id="UP000049685">
    <property type="component" value="Unassembled WGS sequence"/>
</dbReference>
<name>A0A9P1L2J1_PARSO</name>
<comment type="caution">
    <text evidence="2">The sequence shown here is derived from an EMBL/GenBank/DDBJ whole genome shotgun (WGS) entry which is preliminary data.</text>
</comment>
<protein>
    <submittedName>
        <fullName evidence="2">Iron-sulfur protein</fullName>
    </submittedName>
</protein>
<evidence type="ECO:0000259" key="1">
    <source>
        <dbReference type="Pfam" id="PF04015"/>
    </source>
</evidence>
<reference evidence="3" key="1">
    <citation type="submission" date="2015-01" db="EMBL/GenBank/DDBJ databases">
        <authorList>
            <person name="Aslett A.Martin."/>
            <person name="De Silva Nishadi"/>
        </authorList>
    </citation>
    <scope>NUCLEOTIDE SEQUENCE [LARGE SCALE GENOMIC DNA]</scope>
    <source>
        <strain evidence="3">UMC4404</strain>
    </source>
</reference>
<proteinExistence type="predicted"/>
<dbReference type="AlphaFoldDB" id="A0A9P1L2J1"/>
<feature type="domain" description="DUF362" evidence="1">
    <location>
        <begin position="43"/>
        <end position="245"/>
    </location>
</feature>
<dbReference type="EMBL" id="CDNY01000003">
    <property type="protein sequence ID" value="CEO33459.1"/>
    <property type="molecule type" value="Genomic_DNA"/>
</dbReference>
<dbReference type="Gene3D" id="3.40.50.11440">
    <property type="match status" value="1"/>
</dbReference>
<organism evidence="2 3">
    <name type="scientific">Paraclostridium sordellii</name>
    <name type="common">Clostridium sordellii</name>
    <dbReference type="NCBI Taxonomy" id="1505"/>
    <lineage>
        <taxon>Bacteria</taxon>
        <taxon>Bacillati</taxon>
        <taxon>Bacillota</taxon>
        <taxon>Clostridia</taxon>
        <taxon>Peptostreptococcales</taxon>
        <taxon>Peptostreptococcaceae</taxon>
        <taxon>Paraclostridium</taxon>
    </lineage>
</organism>
<gene>
    <name evidence="2" type="ORF">UMC4404_14391</name>
</gene>
<dbReference type="Pfam" id="PF04015">
    <property type="entry name" value="DUF362"/>
    <property type="match status" value="1"/>
</dbReference>
<evidence type="ECO:0000313" key="3">
    <source>
        <dbReference type="Proteomes" id="UP000049685"/>
    </source>
</evidence>
<accession>A0A9P1L2J1</accession>
<evidence type="ECO:0000313" key="2">
    <source>
        <dbReference type="EMBL" id="CEO33459.1"/>
    </source>
</evidence>
<dbReference type="InterPro" id="IPR007160">
    <property type="entry name" value="DUF362"/>
</dbReference>